<evidence type="ECO:0000313" key="1">
    <source>
        <dbReference type="EMBL" id="WFP91380.1"/>
    </source>
</evidence>
<sequence length="298" mass="33303">MNEKASGNVPFTKDEMLEELKGILYCQASQVALVCNPEMAVVFFGVNVDDWHDSAKTDDLAQVDLKRFDVTRNLDVAYDYAFQTGAYWIYGMDEDIEVAAFGRGVNPWSFEGSLSPYLYDDSKARHVVDMALGRYKLEQGDDLSVRELALLASMTEAAVRNSLSKEGIETRGKPAKVSAETALTWLQGRRGFIQTRKEETVVQNRILHAKVAFGHYPFNEALAALVRSEQIDLAEVARKATVDASDIERILGGEEYNLDLEMLRRIGEALEIDAPHFVGVAVENAIRRKHHKSQPSAD</sequence>
<keyword evidence="2" id="KW-1185">Reference proteome</keyword>
<dbReference type="EMBL" id="CP121308">
    <property type="protein sequence ID" value="WFP91380.1"/>
    <property type="molecule type" value="Genomic_DNA"/>
</dbReference>
<gene>
    <name evidence="1" type="ORF">P4B07_03090</name>
</gene>
<accession>A0ABY8HIL9</accession>
<dbReference type="Proteomes" id="UP001214094">
    <property type="component" value="Chromosome"/>
</dbReference>
<evidence type="ECO:0008006" key="3">
    <source>
        <dbReference type="Google" id="ProtNLM"/>
    </source>
</evidence>
<dbReference type="RefSeq" id="WP_156552942.1">
    <property type="nucleotide sequence ID" value="NZ_CP015880.1"/>
</dbReference>
<proteinExistence type="predicted"/>
<protein>
    <recommendedName>
        <fullName evidence="3">HTH cro/C1-type domain-containing protein</fullName>
    </recommendedName>
</protein>
<organism evidence="1 2">
    <name type="scientific">Ensifer adhaerens</name>
    <name type="common">Sinorhizobium morelense</name>
    <dbReference type="NCBI Taxonomy" id="106592"/>
    <lineage>
        <taxon>Bacteria</taxon>
        <taxon>Pseudomonadati</taxon>
        <taxon>Pseudomonadota</taxon>
        <taxon>Alphaproteobacteria</taxon>
        <taxon>Hyphomicrobiales</taxon>
        <taxon>Rhizobiaceae</taxon>
        <taxon>Sinorhizobium/Ensifer group</taxon>
        <taxon>Ensifer</taxon>
    </lineage>
</organism>
<name>A0ABY8HIL9_ENSAD</name>
<dbReference type="GeneID" id="29518623"/>
<evidence type="ECO:0000313" key="2">
    <source>
        <dbReference type="Proteomes" id="UP001214094"/>
    </source>
</evidence>
<reference evidence="1 2" key="1">
    <citation type="submission" date="2023-03" db="EMBL/GenBank/DDBJ databases">
        <title>Comparative genome and transcriptome analysis combination mining strategies for increasing vitamin B12 production of Ensifer adhaerens strain.</title>
        <authorList>
            <person name="Yongheng L."/>
        </authorList>
    </citation>
    <scope>NUCLEOTIDE SEQUENCE [LARGE SCALE GENOMIC DNA]</scope>
    <source>
        <strain evidence="1 2">Casida A-T305</strain>
    </source>
</reference>